<dbReference type="InterPro" id="IPR001017">
    <property type="entry name" value="DH_E1"/>
</dbReference>
<dbReference type="InterPro" id="IPR029061">
    <property type="entry name" value="THDP-binding"/>
</dbReference>
<accession>A0AAD4MR89</accession>
<dbReference type="EMBL" id="JAKKPZ010000113">
    <property type="protein sequence ID" value="KAI1701693.1"/>
    <property type="molecule type" value="Genomic_DNA"/>
</dbReference>
<proteinExistence type="predicted"/>
<keyword evidence="5" id="KW-0809">Transit peptide</keyword>
<keyword evidence="10" id="KW-1185">Reference proteome</keyword>
<dbReference type="EC" id="1.2.4.1" evidence="3"/>
<dbReference type="InterPro" id="IPR050642">
    <property type="entry name" value="PDH_E1_Alpha_Subunit"/>
</dbReference>
<comment type="subcellular location">
    <subcellularLocation>
        <location evidence="2">Mitochondrion matrix</location>
    </subcellularLocation>
</comment>
<dbReference type="SUPFAM" id="SSF52518">
    <property type="entry name" value="Thiamin diphosphate-binding fold (THDP-binding)"/>
    <property type="match status" value="1"/>
</dbReference>
<dbReference type="PANTHER" id="PTHR11516">
    <property type="entry name" value="PYRUVATE DEHYDROGENASE E1 COMPONENT, ALPHA SUBUNIT BACTERIAL AND ORGANELLAR"/>
    <property type="match status" value="1"/>
</dbReference>
<dbReference type="GO" id="GO:0004739">
    <property type="term" value="F:pyruvate dehydrogenase (acetyl-transferring) activity"/>
    <property type="evidence" value="ECO:0007669"/>
    <property type="project" value="UniProtKB-EC"/>
</dbReference>
<evidence type="ECO:0000256" key="7">
    <source>
        <dbReference type="ARBA" id="ARBA00023052"/>
    </source>
</evidence>
<reference evidence="9" key="1">
    <citation type="submission" date="2022-01" db="EMBL/GenBank/DDBJ databases">
        <title>Genome Sequence Resource for Two Populations of Ditylenchus destructor, the Migratory Endoparasitic Phytonematode.</title>
        <authorList>
            <person name="Zhang H."/>
            <person name="Lin R."/>
            <person name="Xie B."/>
        </authorList>
    </citation>
    <scope>NUCLEOTIDE SEQUENCE</scope>
    <source>
        <strain evidence="9">BazhouSP</strain>
    </source>
</reference>
<evidence type="ECO:0000259" key="8">
    <source>
        <dbReference type="Pfam" id="PF00676"/>
    </source>
</evidence>
<evidence type="ECO:0000256" key="3">
    <source>
        <dbReference type="ARBA" id="ARBA00012281"/>
    </source>
</evidence>
<evidence type="ECO:0000256" key="1">
    <source>
        <dbReference type="ARBA" id="ARBA00001964"/>
    </source>
</evidence>
<organism evidence="9 10">
    <name type="scientific">Ditylenchus destructor</name>
    <dbReference type="NCBI Taxonomy" id="166010"/>
    <lineage>
        <taxon>Eukaryota</taxon>
        <taxon>Metazoa</taxon>
        <taxon>Ecdysozoa</taxon>
        <taxon>Nematoda</taxon>
        <taxon>Chromadorea</taxon>
        <taxon>Rhabditida</taxon>
        <taxon>Tylenchina</taxon>
        <taxon>Tylenchomorpha</taxon>
        <taxon>Sphaerularioidea</taxon>
        <taxon>Anguinidae</taxon>
        <taxon>Anguininae</taxon>
        <taxon>Ditylenchus</taxon>
    </lineage>
</organism>
<comment type="caution">
    <text evidence="9">The sequence shown here is derived from an EMBL/GenBank/DDBJ whole genome shotgun (WGS) entry which is preliminary data.</text>
</comment>
<name>A0AAD4MR89_9BILA</name>
<protein>
    <recommendedName>
        <fullName evidence="3">pyruvate dehydrogenase (acetyl-transferring)</fullName>
        <ecNumber evidence="3">1.2.4.1</ecNumber>
    </recommendedName>
</protein>
<evidence type="ECO:0000313" key="10">
    <source>
        <dbReference type="Proteomes" id="UP001201812"/>
    </source>
</evidence>
<dbReference type="Pfam" id="PF00676">
    <property type="entry name" value="E1_dh"/>
    <property type="match status" value="1"/>
</dbReference>
<evidence type="ECO:0000256" key="2">
    <source>
        <dbReference type="ARBA" id="ARBA00004305"/>
    </source>
</evidence>
<gene>
    <name evidence="9" type="ORF">DdX_15947</name>
</gene>
<evidence type="ECO:0000256" key="6">
    <source>
        <dbReference type="ARBA" id="ARBA00023002"/>
    </source>
</evidence>
<dbReference type="CDD" id="cd02000">
    <property type="entry name" value="TPP_E1_PDC_ADC_BCADC"/>
    <property type="match status" value="1"/>
</dbReference>
<dbReference type="Gene3D" id="3.40.50.970">
    <property type="match status" value="1"/>
</dbReference>
<keyword evidence="6" id="KW-0560">Oxidoreductase</keyword>
<dbReference type="FunFam" id="3.40.50.970:FF:000013">
    <property type="entry name" value="Pyruvate dehydrogenase E1 component subunit alpha"/>
    <property type="match status" value="1"/>
</dbReference>
<dbReference type="Proteomes" id="UP001201812">
    <property type="component" value="Unassembled WGS sequence"/>
</dbReference>
<sequence length="395" mass="44611">METGATFKFKPFKFHKIEAGPGNECWLERDEALDYYRQMTACRIMENKTTELFNQKRIRGFCHQYIGQEEHSFETRLTVYLFHACVTGTMAIRDENDPVITSFRCHAWALLMGKSYEEVLCELTGHVCGNANGKGGSMHMYGKNFYGGNGIVGDQISLGAGLAFGLKYKARENVCFTLFGDGAANQGQFFEVCNMTKNWSLPIVFICENNKYAMYTPVDRGSAYNEFYDRVKFLPGIWADGMDVLAVREALRFARDYAASGYGPIIVELATYNYTGYSTDDPGGYRSDSEVEEMRKTNDPIGNFKEKILQSKLVSSQELEKIEAEITEEVSKASKVACEDRTLPKEALYTDIYKNSEPQIIRGITCDETIKQPYLYTSDIVKKRGGNANGFDPNI</sequence>
<dbReference type="AlphaFoldDB" id="A0AAD4MR89"/>
<keyword evidence="7" id="KW-0786">Thiamine pyrophosphate</keyword>
<evidence type="ECO:0000256" key="5">
    <source>
        <dbReference type="ARBA" id="ARBA00022946"/>
    </source>
</evidence>
<evidence type="ECO:0000256" key="4">
    <source>
        <dbReference type="ARBA" id="ARBA00022553"/>
    </source>
</evidence>
<dbReference type="GO" id="GO:0005759">
    <property type="term" value="C:mitochondrial matrix"/>
    <property type="evidence" value="ECO:0007669"/>
    <property type="project" value="UniProtKB-SubCell"/>
</dbReference>
<dbReference type="GO" id="GO:0006086">
    <property type="term" value="P:pyruvate decarboxylation to acetyl-CoA"/>
    <property type="evidence" value="ECO:0007669"/>
    <property type="project" value="TreeGrafter"/>
</dbReference>
<keyword evidence="4" id="KW-0597">Phosphoprotein</keyword>
<comment type="cofactor">
    <cofactor evidence="1">
        <name>thiamine diphosphate</name>
        <dbReference type="ChEBI" id="CHEBI:58937"/>
    </cofactor>
</comment>
<evidence type="ECO:0000313" key="9">
    <source>
        <dbReference type="EMBL" id="KAI1701693.1"/>
    </source>
</evidence>
<feature type="domain" description="Dehydrogenase E1 component" evidence="8">
    <location>
        <begin position="38"/>
        <end position="342"/>
    </location>
</feature>
<dbReference type="PANTHER" id="PTHR11516:SF60">
    <property type="entry name" value="PYRUVATE DEHYDROGENASE E1 COMPONENT SUBUNIT ALPHA"/>
    <property type="match status" value="1"/>
</dbReference>